<accession>A0ACB8W3U0</accession>
<organism evidence="1 2">
    <name type="scientific">Scortum barcoo</name>
    <name type="common">barcoo grunter</name>
    <dbReference type="NCBI Taxonomy" id="214431"/>
    <lineage>
        <taxon>Eukaryota</taxon>
        <taxon>Metazoa</taxon>
        <taxon>Chordata</taxon>
        <taxon>Craniata</taxon>
        <taxon>Vertebrata</taxon>
        <taxon>Euteleostomi</taxon>
        <taxon>Actinopterygii</taxon>
        <taxon>Neopterygii</taxon>
        <taxon>Teleostei</taxon>
        <taxon>Neoteleostei</taxon>
        <taxon>Acanthomorphata</taxon>
        <taxon>Eupercaria</taxon>
        <taxon>Centrarchiformes</taxon>
        <taxon>Terapontoidei</taxon>
        <taxon>Terapontidae</taxon>
        <taxon>Scortum</taxon>
    </lineage>
</organism>
<proteinExistence type="predicted"/>
<protein>
    <submittedName>
        <fullName evidence="1">Uncharacterized protein</fullName>
    </submittedName>
</protein>
<comment type="caution">
    <text evidence="1">The sequence shown here is derived from an EMBL/GenBank/DDBJ whole genome shotgun (WGS) entry which is preliminary data.</text>
</comment>
<gene>
    <name evidence="1" type="ORF">L3Q82_001734</name>
</gene>
<dbReference type="Proteomes" id="UP000831701">
    <property type="component" value="Chromosome 14"/>
</dbReference>
<keyword evidence="2" id="KW-1185">Reference proteome</keyword>
<evidence type="ECO:0000313" key="2">
    <source>
        <dbReference type="Proteomes" id="UP000831701"/>
    </source>
</evidence>
<name>A0ACB8W3U0_9TELE</name>
<reference evidence="1" key="1">
    <citation type="submission" date="2022-04" db="EMBL/GenBank/DDBJ databases">
        <title>Jade perch genome.</title>
        <authorList>
            <person name="Chao B."/>
        </authorList>
    </citation>
    <scope>NUCLEOTIDE SEQUENCE</scope>
    <source>
        <strain evidence="1">CB-2022</strain>
    </source>
</reference>
<evidence type="ECO:0000313" key="1">
    <source>
        <dbReference type="EMBL" id="KAI3362660.1"/>
    </source>
</evidence>
<sequence length="3865" mass="427397">MAPLPLETKMTEVQATVEFSVELHKFYNVDLFQRGDKTPTPCSQLSGLRAQVYHMSDCKRKCSLFIYGRFYQIRASLKVPPRVPHKVETSLLHPGGSDLAFPASVQDDGICSKTFQILYKNEEVVVNDVLLFKVMMLLDEKKVEESLNDMDFQLFLDLYFTDGDYTPDDPSSLQNISGRTLRLHFSLQRGIHQHVNVMFDYFHLSVISVAIHASLVALHQPLISLPRPVKTTWLNRNAPAQSKDSVIPPLESVVFGSSYVKQVSPDGRTFLVSDHCLQHAFSLHHSLCSNLLLAYQGLFGYFTSITKDLPSSHRMELEQLDLEARLAELCEQVKQKAESPDELAELVNMNLAQLCSLLMALWGQFLEVVSLQEHVAALLAMEHHTLRVRRFAEAFFCLEHPRQSALAYQELHAHSHQQMTNAIKSSSYFLSLPPLPVECADLDGDVSSLPIIFEDRYLDSITEDRDGPWLGMHNARTGSVSSKVDKANSKDCSAAASPIPESRSAFMDNTWPDSYDPPPKSKGKSVKLKKNSKTDNSKKLIRQGSKDSVVLVGYKNLKGPYSDTSTKYKEGEAPLNQEEERETFREDSSSYLRTNANSAFDSGATSAHSGNSAVDPVAGTGAITTCNQPLQKEEQVDHSGQKLPQWSTGLKQIEVKPSNKDPYQDLCDSKQSVVDSVFEKPDSGIESEPSSFATQLVSGLQTCVGVGVAESGTAPQPERPLLSPAPRHVQQSSVQKPSGAAEMLYPENTSAVSGVQSSLTSINSLPSDDEGEGSSRGSSGAEVRGRKSSVLVQEQSVVFSGDIANKPAIDVACTSDAAAGDSQLMKPAFDLEMDPKLIGLSELGPEGATGSGAVKESRSEPHTACPSSNSATSSTDLVKRGMVENYFGSCSSTDVSDISPVETSAITLGIQTGPQVEEEEDETEHEMIENGYYEEGDGYAFVNGVADEEQSGVGDAAGQETSLLFEQLSIGYLHETKDLSKAPICSNLASSSVGHSSGRPACPSTSLSSSLQWYECAPTPQMKAFIKAKEEMKQLRLPGFLYSEVPELASTVPYFSLEEDESCEEGIHLIVCVHGLDGNSADLRLVKTYLELGLPGARIDFLMSERNQNDTFADFESMTDRLLDEIVQYIQIYNLTVSKISFVGHSLGNLIVRSVLTRPRFKCYLSRLHTFLSLSGPHLGTLYNSSALVNTGLWFMQKWKKSGSLLQLTCRDHSDPRQTFLYKLSKKSGLQFFKNVVLVGSLQDRYVPYHSARIEMCKTALKDKQTGPVYAEMIENLLLPVLQNKDCNLVRYDVIHALPNTANSLIGRAAHIAVLDSEIFLEKFFLVAGLKFFQGEGRLDDGKRWECRGKEAGGIVMTQAALLNSRSVVSVRDERQRSTHERKARHLYYSDLRERVLRSECRQQEEVYFQLAGYALQADLGDHPLPREDMEVTPYFEPKEYFPPWIIAKRGVNYLLCHGPKVHQELWGMSTRDATLHFIREACRLEDDKKAERGTALLGLTLRGMQVYQEVNNIRQLLYDFPWFNVGRLTFLGKKFEIQPDGLPSARKLVYYTGSSFRSRHLLLHLSSSHRIYLSLQPALKHLRQLEESEEKKRYRESYISDDLDLDPPGSESSPGLSRHSTSSSGIEADARQHSISTEMASMEEEGQQRAEKCFSSATSRGSSCTSGFDAGSKARLEDEGWQEEDIHGEVKASVGSPKEVLVDDPNVMFQLADLLEGVSVDCAELSSESHSPVSAVLSSSPDPGLLLDSLSWPGDSWPGTERVEALTAFIEGLWPLVADSNTLPAARKKISAGADEGVRCRESAAAACRLLSVCLPLCDDAAPGRLALRVLPSLQLPDGEEEAPGPGRLSVEVAGEVMAALVPALCADERLALAVLSAALSCVRTLPDALVSRVPVRLLSTLLGCCSGARSGTLLRLILDDLCGWHSSERSAVVTERALLCVTALSDHLLTPHIPSSSSSSSSCEPRLSVHFWRMVQDGLTHRDSVSRKRALYLLKKCVALSEEEGADCPLSPSGEGEVLFKWTPDRSKLLREFWEDYALVMETLEENQVHVVRPVLNRIDTLIQTTVDDSQASGQGLFHPSWLLCVYQRMFHSENKSLMREGVFHLLELQVLRQPAFALAFSQFIVGPFMDVLSETSLFQRSAGQSVGECPELGAKLQVFMATFFSSLPSEHRGCALLQMIQQLCSKHWCAVPLLFLSQALSKLPPGPLLGVEGLTALREVLRCTMITHQVLLRGAAQCFLLNSALRLTEVSAVTLDDFFSFLMDFRTEESLCRGTLIWKQLCAWLLDNEDSFKAGTVNGDCAAAATKIETVRSYVQSEIHSYLRVPASTGETERLPDPREADKLALAILLYVDMERNHLGADIGTTLESLLSPLLDTLSRVSTNIYLPLRKSDKSLQLLLRLFQLGNIPNCQRVAEQQEGPLILIVCVSDNVAVAMEKLIFKLVDPIQDFILRRLFGELQELCDVERAELYLCVLRQLVVTYSSAPQHRGRIQQTSFPKLIKYSLEVLQEPSQQIQGARAVAMASLAAVCGLAEQEVIDVRSETLSALKSLNDYFYSPASCSSQSPCSLGNFNKRLQKPQTGDGSSDLGVQGHPLQDWGRVAANFMRDQWICLSFLIKALGLPESVETSRVSETLKAALSCSVEALALLPSDLVLPVLTFMETALPQLLLSEEALCVEAVTQSWELVQGLSNNAHFWPALKGFIYMAFHHKLLGLTDTQAPTLTATLKQISSELMELSQSKSGVFGVLLQHCCQTWLPAGRGSGDTGDAVFSSVFSHIHIISEACVYGPVFRRDQRLIQDIQTYVEQLGEECAANVAVISSTPAPPALFYSDNRDDQLPRTCALALLSRLDPSNLQHERLIEELVLDLVKKDNDISKSKVRYYSNSLQHRVKNRVWQTLLLLLPKLREEFVATLLKHVFEAGFCSNQASVKYLIEWMMILILVRYPQHMNGFWSCFSMDHEKTKTSVCTFLSVLVHFDVILPNLKDKAVQLRNALDIILQWCFNHNFSVRLYALLALKRVWSLAGEEGADGLAGLSTVIKACLNQAEAMQSTGNANKNWIRIQEHFFFGAFHPIRDYSAETIFQTFPSLSELADDEWIPPWKFEKLSCFSESPSFPLRNPVPDLSQLQPGDWIQQDKGEQNKEDRWAEVQKKITPWRLGIQEQEPELQLVPQQRAARLGKLHGALLVVASLIDKPTNLGGLCRTCEIFGANALVLDSLRHVSDKHFQSLSVSSELWLPLLEVKPMELTDFLQLKKSEGYCIVGVEQTANSQSLQDYRFPEKTLLLLGNEREGIPANLLQMLDVCVEIPQQGVIRSLNVHGKRAGSPGDRPIRGRADGTTFDYTHRFVKLVRGPSCEDSGRDMDYLDGSWSSLQVTAAAPVNASWAEGAGLGVSGQAQLLLEILMVLMCLGAVTGNILVIVIVAATKTFHSVTSVLIMNLAVSDLLVGVGVMPFVALSVMNRGWVDCTDLCLYVGYTSSVYCTASVLTLAAIALDRYHSIMDCLRYSSRCTLWRISAVVLWIWLQALVTSCPPLLGWGSVSYVVPMYSCAVNWASSPSYTAFMAALSYLVPAVVILFCYVNIVKVARSHARRIHTLEDSVQRSRNPSSRFDPGDPSHQHCGGPSRLIYHGASQPHLQNSQQHHSHHGVVRLFMVISAFFLCWTPYIGVALVQATETAISGQSNLVPRTVVTFSYWLVLLNSDINPLLYALLSKRFQGALQGLRQKIRARLGSVVGRGGVVRAEGDDGRGSDPCTLTTAHPGPPSSSEISTCDDPKYSPSIFTVSTDFKHHSEDLCKVCHQENTSPSSSVWQDAAAGGEKRVNSLHVPSRPQEGSRLPLSALTQERQATFFYGQITLREREGRC</sequence>
<dbReference type="EMBL" id="CM041544">
    <property type="protein sequence ID" value="KAI3362660.1"/>
    <property type="molecule type" value="Genomic_DNA"/>
</dbReference>